<keyword evidence="2" id="KW-1133">Transmembrane helix</keyword>
<dbReference type="InterPro" id="IPR039447">
    <property type="entry name" value="UreH-like_TM_dom"/>
</dbReference>
<evidence type="ECO:0000256" key="1">
    <source>
        <dbReference type="SAM" id="MobiDB-lite"/>
    </source>
</evidence>
<feature type="transmembrane region" description="Helical" evidence="2">
    <location>
        <begin position="135"/>
        <end position="157"/>
    </location>
</feature>
<dbReference type="EMBL" id="JBHRTF010000004">
    <property type="protein sequence ID" value="MFC3116474.1"/>
    <property type="molecule type" value="Genomic_DNA"/>
</dbReference>
<evidence type="ECO:0000259" key="3">
    <source>
        <dbReference type="Pfam" id="PF13386"/>
    </source>
</evidence>
<organism evidence="4 5">
    <name type="scientific">Cellvibrio fontiphilus</name>
    <dbReference type="NCBI Taxonomy" id="1815559"/>
    <lineage>
        <taxon>Bacteria</taxon>
        <taxon>Pseudomonadati</taxon>
        <taxon>Pseudomonadota</taxon>
        <taxon>Gammaproteobacteria</taxon>
        <taxon>Cellvibrionales</taxon>
        <taxon>Cellvibrionaceae</taxon>
        <taxon>Cellvibrio</taxon>
    </lineage>
</organism>
<evidence type="ECO:0000313" key="4">
    <source>
        <dbReference type="EMBL" id="MFC3116474.1"/>
    </source>
</evidence>
<keyword evidence="5" id="KW-1185">Reference proteome</keyword>
<dbReference type="PANTHER" id="PTHR42208">
    <property type="entry name" value="HEAVY METAL TRANSPORTER-RELATED"/>
    <property type="match status" value="1"/>
</dbReference>
<name>A0ABV7FFT7_9GAMM</name>
<feature type="transmembrane region" description="Helical" evidence="2">
    <location>
        <begin position="200"/>
        <end position="220"/>
    </location>
</feature>
<dbReference type="RefSeq" id="WP_378119748.1">
    <property type="nucleotide sequence ID" value="NZ_JBHRTF010000004.1"/>
</dbReference>
<evidence type="ECO:0000256" key="2">
    <source>
        <dbReference type="SAM" id="Phobius"/>
    </source>
</evidence>
<reference evidence="5" key="1">
    <citation type="journal article" date="2019" name="Int. J. Syst. Evol. Microbiol.">
        <title>The Global Catalogue of Microorganisms (GCM) 10K type strain sequencing project: providing services to taxonomists for standard genome sequencing and annotation.</title>
        <authorList>
            <consortium name="The Broad Institute Genomics Platform"/>
            <consortium name="The Broad Institute Genome Sequencing Center for Infectious Disease"/>
            <person name="Wu L."/>
            <person name="Ma J."/>
        </authorList>
    </citation>
    <scope>NUCLEOTIDE SEQUENCE [LARGE SCALE GENOMIC DNA]</scope>
    <source>
        <strain evidence="5">KCTC 52237</strain>
    </source>
</reference>
<feature type="region of interest" description="Disordered" evidence="1">
    <location>
        <begin position="227"/>
        <end position="270"/>
    </location>
</feature>
<dbReference type="Pfam" id="PF13386">
    <property type="entry name" value="DsbD_2"/>
    <property type="match status" value="1"/>
</dbReference>
<feature type="domain" description="Urease accessory protein UreH-like transmembrane" evidence="3">
    <location>
        <begin position="10"/>
        <end position="213"/>
    </location>
</feature>
<comment type="caution">
    <text evidence="4">The sequence shown here is derived from an EMBL/GenBank/DDBJ whole genome shotgun (WGS) entry which is preliminary data.</text>
</comment>
<gene>
    <name evidence="4" type="ORF">ACFODX_12955</name>
</gene>
<feature type="transmembrane region" description="Helical" evidence="2">
    <location>
        <begin position="82"/>
        <end position="99"/>
    </location>
</feature>
<keyword evidence="2" id="KW-0812">Transmembrane</keyword>
<evidence type="ECO:0000313" key="5">
    <source>
        <dbReference type="Proteomes" id="UP001595555"/>
    </source>
</evidence>
<feature type="transmembrane region" description="Helical" evidence="2">
    <location>
        <begin position="163"/>
        <end position="188"/>
    </location>
</feature>
<dbReference type="PANTHER" id="PTHR42208:SF1">
    <property type="entry name" value="HEAVY METAL TRANSPORTER"/>
    <property type="match status" value="1"/>
</dbReference>
<proteinExistence type="predicted"/>
<accession>A0ABV7FFT7</accession>
<dbReference type="Proteomes" id="UP001595555">
    <property type="component" value="Unassembled WGS sequence"/>
</dbReference>
<feature type="transmembrane region" description="Helical" evidence="2">
    <location>
        <begin position="46"/>
        <end position="70"/>
    </location>
</feature>
<protein>
    <submittedName>
        <fullName evidence="4">Sulfite exporter TauE/SafE family protein</fullName>
    </submittedName>
</protein>
<sequence>MNLDFSVLTTAFFLGLFSSAHCIGMCGGIMGALSMAIPADARRRKVLILSAYNLGRVLSYVIMGVFVGLFSQQLIAAGGGVWLRWLAGLLLIAMGLYLASWWRGLVYLEAVGRYLWVYLQPIGKRLMPVTSPGKGLFLGMIWGWLPCGLVYSALAYSMAQGNWVISGLSMLAFGFGTLPSLMLAGLAAQRLHRFLQMRQLRWAMAVIVILFGLLTIWGTLGHDHSAHNHSTSADEAVPQSETHNHEQHQMHQGHASSSAQMHESHEHHHH</sequence>
<keyword evidence="2" id="KW-0472">Membrane</keyword>